<name>A0A7G9U8E9_9ABAC</name>
<sequence length="81" mass="8891">MMQRTLDLMAKQGVCTSADAATLCLADDTAAWVCGRANTAAFASFRVRIAAFQRPCRALAHFSLKKVWRNVVAARCRATRT</sequence>
<dbReference type="EMBL" id="MN750529">
    <property type="protein sequence ID" value="QNN89380.1"/>
    <property type="molecule type" value="Genomic_DNA"/>
</dbReference>
<reference evidence="1" key="1">
    <citation type="submission" date="2019-11" db="EMBL/GenBank/DDBJ databases">
        <title>Studies on the baculoviruses infecting the caterpillars, Spilarctia obliqua Walker (Erebidae) and Pieris brassicae Linn. (Pieridae) (Insecta: Lepidoptera).</title>
        <authorList>
            <person name="Paul S."/>
            <person name="Arumugaperumal A."/>
            <person name="Sathiya Balasingh Thangapandi E.J.J."/>
            <person name="Sarjubala Devi H."/>
            <person name="Johnson T."/>
            <person name="Maisnam S."/>
            <person name="Krishnavel S."/>
            <person name="Soman Syamala S."/>
            <person name="Ramamoorthy S."/>
            <person name="Karthikeyan R."/>
            <person name="Subburaman C."/>
            <person name="Jeyaprakash R."/>
            <person name="Azhaguchamy M."/>
            <person name="Ramaiyer V."/>
            <person name="Sivasubramaniam S."/>
        </authorList>
    </citation>
    <scope>NUCLEOTIDE SEQUENCE</scope>
    <source>
        <strain evidence="1">Manipur</strain>
    </source>
</reference>
<dbReference type="Pfam" id="PF06256">
    <property type="entry name" value="Nucleo_LEF-12"/>
    <property type="match status" value="1"/>
</dbReference>
<evidence type="ECO:0000313" key="1">
    <source>
        <dbReference type="EMBL" id="QNN89380.1"/>
    </source>
</evidence>
<proteinExistence type="predicted"/>
<dbReference type="InterPro" id="IPR009365">
    <property type="entry name" value="Nucleo_LEF-12"/>
</dbReference>
<organism evidence="1">
    <name type="scientific">Spilarctia obliqua nucleopolyhedrovirus</name>
    <dbReference type="NCBI Taxonomy" id="1638618"/>
    <lineage>
        <taxon>Viruses</taxon>
        <taxon>Viruses incertae sedis</taxon>
        <taxon>Naldaviricetes</taxon>
        <taxon>Lefavirales</taxon>
        <taxon>Baculoviridae</taxon>
        <taxon>Alphabaculovirus</taxon>
    </lineage>
</organism>
<protein>
    <submittedName>
        <fullName evidence="1">Late expression factor 12</fullName>
    </submittedName>
</protein>
<accession>A0A7G9U8E9</accession>